<dbReference type="KEGG" id="bhc:JFL75_13545"/>
<reference evidence="6" key="1">
    <citation type="submission" date="2021-01" db="EMBL/GenBank/DDBJ databases">
        <title>Description of Breznakiella homolactica.</title>
        <authorList>
            <person name="Song Y."/>
            <person name="Brune A."/>
        </authorList>
    </citation>
    <scope>NUCLEOTIDE SEQUENCE</scope>
    <source>
        <strain evidence="6">RmG30</strain>
    </source>
</reference>
<dbReference type="InterPro" id="IPR003593">
    <property type="entry name" value="AAA+_ATPase"/>
</dbReference>
<dbReference type="PANTHER" id="PTHR43335:SF4">
    <property type="entry name" value="ABC TRANSPORTER, ATP-BINDING PROTEIN"/>
    <property type="match status" value="1"/>
</dbReference>
<dbReference type="RefSeq" id="WP_215625267.1">
    <property type="nucleotide sequence ID" value="NZ_CP067089.2"/>
</dbReference>
<protein>
    <submittedName>
        <fullName evidence="6">ATP-binding cassette domain-containing protein</fullName>
    </submittedName>
</protein>
<evidence type="ECO:0000256" key="1">
    <source>
        <dbReference type="ARBA" id="ARBA00005417"/>
    </source>
</evidence>
<keyword evidence="2" id="KW-0813">Transport</keyword>
<name>A0A7T7XKD0_9SPIR</name>
<dbReference type="Pfam" id="PF00005">
    <property type="entry name" value="ABC_tran"/>
    <property type="match status" value="1"/>
</dbReference>
<evidence type="ECO:0000313" key="6">
    <source>
        <dbReference type="EMBL" id="QQO07961.1"/>
    </source>
</evidence>
<dbReference type="SUPFAM" id="SSF52540">
    <property type="entry name" value="P-loop containing nucleoside triphosphate hydrolases"/>
    <property type="match status" value="1"/>
</dbReference>
<dbReference type="AlphaFoldDB" id="A0A7T7XKD0"/>
<evidence type="ECO:0000313" key="7">
    <source>
        <dbReference type="Proteomes" id="UP000595917"/>
    </source>
</evidence>
<dbReference type="Proteomes" id="UP000595917">
    <property type="component" value="Chromosome"/>
</dbReference>
<dbReference type="GO" id="GO:0005524">
    <property type="term" value="F:ATP binding"/>
    <property type="evidence" value="ECO:0007669"/>
    <property type="project" value="UniProtKB-KW"/>
</dbReference>
<keyword evidence="3" id="KW-0547">Nucleotide-binding</keyword>
<proteinExistence type="inferred from homology"/>
<dbReference type="SMART" id="SM00382">
    <property type="entry name" value="AAA"/>
    <property type="match status" value="1"/>
</dbReference>
<evidence type="ECO:0000259" key="5">
    <source>
        <dbReference type="PROSITE" id="PS50893"/>
    </source>
</evidence>
<organism evidence="6 7">
    <name type="scientific">Breznakiella homolactica</name>
    <dbReference type="NCBI Taxonomy" id="2798577"/>
    <lineage>
        <taxon>Bacteria</taxon>
        <taxon>Pseudomonadati</taxon>
        <taxon>Spirochaetota</taxon>
        <taxon>Spirochaetia</taxon>
        <taxon>Spirochaetales</taxon>
        <taxon>Breznakiellaceae</taxon>
        <taxon>Breznakiella</taxon>
    </lineage>
</organism>
<dbReference type="InterPro" id="IPR027417">
    <property type="entry name" value="P-loop_NTPase"/>
</dbReference>
<evidence type="ECO:0000256" key="4">
    <source>
        <dbReference type="ARBA" id="ARBA00022840"/>
    </source>
</evidence>
<sequence length="319" mass="34401">MIQVQGLTKYYGPVEAVRDVSFEAGTGQVLGFLGPNGAGKTTVMKILTGYHFPDRGEALIDGISVQDNPLEVKKRIGYLPESVPLYGDLNPEEYLTFVAASRLVPKAERKKTVERALEACGLMNARNKTVETLSKGYKQRVGLAQAIIHDPPILILDEPTSGLDPNQIIDIRNLIKELGRSKTVILSTHILQEVEAVCSQVLIINEGIIAAQGSPEEIAATMKGGDTWELQLKGKSPAEIEALAALLGEGLSSVSAKPLDRGITELTFLAAETNDVDGEAVFDWAVSQGLKILAMNRKRLSLEDIFVKLTGDEGGSHEA</sequence>
<keyword evidence="7" id="KW-1185">Reference proteome</keyword>
<dbReference type="EMBL" id="CP067089">
    <property type="protein sequence ID" value="QQO07961.1"/>
    <property type="molecule type" value="Genomic_DNA"/>
</dbReference>
<dbReference type="PROSITE" id="PS50893">
    <property type="entry name" value="ABC_TRANSPORTER_2"/>
    <property type="match status" value="1"/>
</dbReference>
<gene>
    <name evidence="6" type="ORF">JFL75_13545</name>
</gene>
<accession>A0A7T7XKD0</accession>
<dbReference type="PANTHER" id="PTHR43335">
    <property type="entry name" value="ABC TRANSPORTER, ATP-BINDING PROTEIN"/>
    <property type="match status" value="1"/>
</dbReference>
<evidence type="ECO:0000256" key="3">
    <source>
        <dbReference type="ARBA" id="ARBA00022741"/>
    </source>
</evidence>
<dbReference type="InterPro" id="IPR003439">
    <property type="entry name" value="ABC_transporter-like_ATP-bd"/>
</dbReference>
<comment type="similarity">
    <text evidence="1">Belongs to the ABC transporter superfamily.</text>
</comment>
<dbReference type="GO" id="GO:0016887">
    <property type="term" value="F:ATP hydrolysis activity"/>
    <property type="evidence" value="ECO:0007669"/>
    <property type="project" value="InterPro"/>
</dbReference>
<dbReference type="Gene3D" id="3.40.50.300">
    <property type="entry name" value="P-loop containing nucleotide triphosphate hydrolases"/>
    <property type="match status" value="1"/>
</dbReference>
<feature type="domain" description="ABC transporter" evidence="5">
    <location>
        <begin position="2"/>
        <end position="231"/>
    </location>
</feature>
<dbReference type="CDD" id="cd03230">
    <property type="entry name" value="ABC_DR_subfamily_A"/>
    <property type="match status" value="1"/>
</dbReference>
<keyword evidence="4 6" id="KW-0067">ATP-binding</keyword>
<evidence type="ECO:0000256" key="2">
    <source>
        <dbReference type="ARBA" id="ARBA00022448"/>
    </source>
</evidence>